<evidence type="ECO:0000259" key="1">
    <source>
        <dbReference type="Pfam" id="PF17852"/>
    </source>
</evidence>
<organism evidence="2 3">
    <name type="scientific">Stichopus japonicus</name>
    <name type="common">Sea cucumber</name>
    <dbReference type="NCBI Taxonomy" id="307972"/>
    <lineage>
        <taxon>Eukaryota</taxon>
        <taxon>Metazoa</taxon>
        <taxon>Echinodermata</taxon>
        <taxon>Eleutherozoa</taxon>
        <taxon>Echinozoa</taxon>
        <taxon>Holothuroidea</taxon>
        <taxon>Aspidochirotacea</taxon>
        <taxon>Aspidochirotida</taxon>
        <taxon>Stichopodidae</taxon>
        <taxon>Apostichopus</taxon>
    </lineage>
</organism>
<keyword evidence="3" id="KW-1185">Reference proteome</keyword>
<accession>A0A2G8KAK0</accession>
<dbReference type="InterPro" id="IPR041466">
    <property type="entry name" value="Dynein_AAA5_ext"/>
</dbReference>
<sequence length="438" mass="48749">MAAKALSQEQVEKAKQKKPFGKGLLSSPSVIEKWMVLDGDVNQTLSDLYHPVVKRGNREMTLANGEQLSIPSSLSLILETTDLSQASPALVADCAILHFGTEVVQWRSLLDSWLGEVKTLWECSNTNFQLLTTLIDEIFPASLDFLSQSGCSFILETDLRPSKESLGPGLREVSTFVKILGALLSVYFKREEVAMDTDPEVKKPIENKLTALLSPSVSSVSSRPASCNPSVLLSSIFVFSYIWGFAGHLHERYWEKFEAFARHILLRSSLDIMIPTEESLFDYHVDPNQGILVSFSDKSQDRIKTMPSGYTVIPQMERYSHLVDLLLPTSPILLCGAPGVGRVRLFRGWSVFQAKTDERRSESPLASKGVAAIGGSRPMFFIDDMNCCSKNPRTGGIPNLELLRQLHSRGGYYNRKSFTFQTLEQFSFLSLCCSPTEA</sequence>
<dbReference type="Gene3D" id="1.10.472.130">
    <property type="match status" value="1"/>
</dbReference>
<dbReference type="OrthoDB" id="5986589at2759"/>
<dbReference type="InterPro" id="IPR027417">
    <property type="entry name" value="P-loop_NTPase"/>
</dbReference>
<feature type="non-terminal residue" evidence="2">
    <location>
        <position position="438"/>
    </location>
</feature>
<evidence type="ECO:0000313" key="3">
    <source>
        <dbReference type="Proteomes" id="UP000230750"/>
    </source>
</evidence>
<dbReference type="PANTHER" id="PTHR45703:SF36">
    <property type="entry name" value="DYNEIN HEAVY CHAIN, CYTOPLASMIC"/>
    <property type="match status" value="1"/>
</dbReference>
<feature type="domain" description="Dynein heavy chain AAA 5 extension" evidence="1">
    <location>
        <begin position="225"/>
        <end position="296"/>
    </location>
</feature>
<protein>
    <submittedName>
        <fullName evidence="2">Putative dynein heavy chain domain-containing protein 1</fullName>
    </submittedName>
</protein>
<evidence type="ECO:0000313" key="2">
    <source>
        <dbReference type="EMBL" id="PIK44989.1"/>
    </source>
</evidence>
<dbReference type="GO" id="GO:0045505">
    <property type="term" value="F:dynein intermediate chain binding"/>
    <property type="evidence" value="ECO:0007669"/>
    <property type="project" value="InterPro"/>
</dbReference>
<dbReference type="AlphaFoldDB" id="A0A2G8KAK0"/>
<dbReference type="GO" id="GO:0030286">
    <property type="term" value="C:dynein complex"/>
    <property type="evidence" value="ECO:0007669"/>
    <property type="project" value="InterPro"/>
</dbReference>
<dbReference type="PANTHER" id="PTHR45703">
    <property type="entry name" value="DYNEIN HEAVY CHAIN"/>
    <property type="match status" value="1"/>
</dbReference>
<reference evidence="2 3" key="1">
    <citation type="journal article" date="2017" name="PLoS Biol.">
        <title>The sea cucumber genome provides insights into morphological evolution and visceral regeneration.</title>
        <authorList>
            <person name="Zhang X."/>
            <person name="Sun L."/>
            <person name="Yuan J."/>
            <person name="Sun Y."/>
            <person name="Gao Y."/>
            <person name="Zhang L."/>
            <person name="Li S."/>
            <person name="Dai H."/>
            <person name="Hamel J.F."/>
            <person name="Liu C."/>
            <person name="Yu Y."/>
            <person name="Liu S."/>
            <person name="Lin W."/>
            <person name="Guo K."/>
            <person name="Jin S."/>
            <person name="Xu P."/>
            <person name="Storey K.B."/>
            <person name="Huan P."/>
            <person name="Zhang T."/>
            <person name="Zhou Y."/>
            <person name="Zhang J."/>
            <person name="Lin C."/>
            <person name="Li X."/>
            <person name="Xing L."/>
            <person name="Huo D."/>
            <person name="Sun M."/>
            <person name="Wang L."/>
            <person name="Mercier A."/>
            <person name="Li F."/>
            <person name="Yang H."/>
            <person name="Xiang J."/>
        </authorList>
    </citation>
    <scope>NUCLEOTIDE SEQUENCE [LARGE SCALE GENOMIC DNA]</scope>
    <source>
        <strain evidence="2">Shaxun</strain>
        <tissue evidence="2">Muscle</tissue>
    </source>
</reference>
<dbReference type="STRING" id="307972.A0A2G8KAK0"/>
<gene>
    <name evidence="2" type="ORF">BSL78_18173</name>
</gene>
<comment type="caution">
    <text evidence="2">The sequence shown here is derived from an EMBL/GenBank/DDBJ whole genome shotgun (WGS) entry which is preliminary data.</text>
</comment>
<dbReference type="GO" id="GO:0051959">
    <property type="term" value="F:dynein light intermediate chain binding"/>
    <property type="evidence" value="ECO:0007669"/>
    <property type="project" value="InterPro"/>
</dbReference>
<proteinExistence type="predicted"/>
<dbReference type="InterPro" id="IPR026983">
    <property type="entry name" value="DHC"/>
</dbReference>
<name>A0A2G8KAK0_STIJA</name>
<dbReference type="Proteomes" id="UP000230750">
    <property type="component" value="Unassembled WGS sequence"/>
</dbReference>
<dbReference type="Pfam" id="PF12775">
    <property type="entry name" value="AAA_7"/>
    <property type="match status" value="1"/>
</dbReference>
<dbReference type="GO" id="GO:0007018">
    <property type="term" value="P:microtubule-based movement"/>
    <property type="evidence" value="ECO:0007669"/>
    <property type="project" value="InterPro"/>
</dbReference>
<dbReference type="Pfam" id="PF17852">
    <property type="entry name" value="Dynein_AAA_lid"/>
    <property type="match status" value="1"/>
</dbReference>
<dbReference type="EMBL" id="MRZV01000741">
    <property type="protein sequence ID" value="PIK44989.1"/>
    <property type="molecule type" value="Genomic_DNA"/>
</dbReference>
<dbReference type="Gene3D" id="3.40.50.300">
    <property type="entry name" value="P-loop containing nucleotide triphosphate hydrolases"/>
    <property type="match status" value="2"/>
</dbReference>